<dbReference type="EMBL" id="JAUBOF010000027">
    <property type="protein sequence ID" value="MDM7488700.1"/>
    <property type="molecule type" value="Genomic_DNA"/>
</dbReference>
<comment type="caution">
    <text evidence="2">The sequence shown here is derived from an EMBL/GenBank/DDBJ whole genome shotgun (WGS) entry which is preliminary data.</text>
</comment>
<sequence>MPLADFIGPLSGLGGATVGAVFTWLGTRFKTKTEAEDAARDNDREDVAAVDARWQSMLEQQRKDFELILKPIREDLDSVRREVAELRALYDRVRSLYRTSLDHIRELRAKWPSDRISARPDLPEPIRDDVL</sequence>
<proteinExistence type="predicted"/>
<gene>
    <name evidence="2" type="ORF">QT969_10395</name>
</gene>
<organism evidence="2 3">
    <name type="scientific">Rhodococcus indonesiensis</name>
    <dbReference type="NCBI Taxonomy" id="3055869"/>
    <lineage>
        <taxon>Bacteria</taxon>
        <taxon>Bacillati</taxon>
        <taxon>Actinomycetota</taxon>
        <taxon>Actinomycetes</taxon>
        <taxon>Mycobacteriales</taxon>
        <taxon>Nocardiaceae</taxon>
        <taxon>Rhodococcus</taxon>
    </lineage>
</organism>
<protein>
    <submittedName>
        <fullName evidence="2">Uncharacterized protein</fullName>
    </submittedName>
</protein>
<keyword evidence="1" id="KW-0472">Membrane</keyword>
<dbReference type="Proteomes" id="UP001233164">
    <property type="component" value="Unassembled WGS sequence"/>
</dbReference>
<keyword evidence="1" id="KW-1133">Transmembrane helix</keyword>
<accession>A0ABT7RM33</accession>
<keyword evidence="3" id="KW-1185">Reference proteome</keyword>
<feature type="transmembrane region" description="Helical" evidence="1">
    <location>
        <begin position="6"/>
        <end position="25"/>
    </location>
</feature>
<reference evidence="2 3" key="1">
    <citation type="submission" date="2023-06" db="EMBL/GenBank/DDBJ databases">
        <title>Rhodococcus indonesiensis sp. nov a new member of the Rhodococcus ruber lineage isolated from a sediment of neutral hot spring.</title>
        <authorList>
            <person name="Kusuma A.B."/>
            <person name="Fenylestari G."/>
            <person name="Ammar F."/>
            <person name="Nouioui I."/>
            <person name="Goodfellow M."/>
        </authorList>
    </citation>
    <scope>NUCLEOTIDE SEQUENCE [LARGE SCALE GENOMIC DNA]</scope>
    <source>
        <strain evidence="2 3">CSLK01-03</strain>
    </source>
</reference>
<evidence type="ECO:0000313" key="2">
    <source>
        <dbReference type="EMBL" id="MDM7488700.1"/>
    </source>
</evidence>
<keyword evidence="1" id="KW-0812">Transmembrane</keyword>
<evidence type="ECO:0000256" key="1">
    <source>
        <dbReference type="SAM" id="Phobius"/>
    </source>
</evidence>
<name>A0ABT7RM33_9NOCA</name>
<evidence type="ECO:0000313" key="3">
    <source>
        <dbReference type="Proteomes" id="UP001233164"/>
    </source>
</evidence>
<dbReference type="RefSeq" id="WP_289378763.1">
    <property type="nucleotide sequence ID" value="NZ_JAUBOF010000027.1"/>
</dbReference>